<accession>A0A1E7F715</accession>
<feature type="region of interest" description="Disordered" evidence="8">
    <location>
        <begin position="641"/>
        <end position="660"/>
    </location>
</feature>
<evidence type="ECO:0000256" key="3">
    <source>
        <dbReference type="ARBA" id="ARBA00022640"/>
    </source>
</evidence>
<dbReference type="PANTHER" id="PTHR31403">
    <property type="entry name" value="PHOSPHOLIPASE A1-IBETA2, CHLOROPLASTIC"/>
    <property type="match status" value="1"/>
</dbReference>
<keyword evidence="7" id="KW-0443">Lipid metabolism</keyword>
<dbReference type="SUPFAM" id="SSF53474">
    <property type="entry name" value="alpha/beta-Hydrolases"/>
    <property type="match status" value="2"/>
</dbReference>
<evidence type="ECO:0000259" key="9">
    <source>
        <dbReference type="Pfam" id="PF01764"/>
    </source>
</evidence>
<feature type="compositionally biased region" description="Acidic residues" evidence="8">
    <location>
        <begin position="649"/>
        <end position="660"/>
    </location>
</feature>
<feature type="compositionally biased region" description="Low complexity" evidence="8">
    <location>
        <begin position="1"/>
        <end position="14"/>
    </location>
</feature>
<organism evidence="10 11">
    <name type="scientific">Fragilariopsis cylindrus CCMP1102</name>
    <dbReference type="NCBI Taxonomy" id="635003"/>
    <lineage>
        <taxon>Eukaryota</taxon>
        <taxon>Sar</taxon>
        <taxon>Stramenopiles</taxon>
        <taxon>Ochrophyta</taxon>
        <taxon>Bacillariophyta</taxon>
        <taxon>Bacillariophyceae</taxon>
        <taxon>Bacillariophycidae</taxon>
        <taxon>Bacillariales</taxon>
        <taxon>Bacillariaceae</taxon>
        <taxon>Fragilariopsis</taxon>
    </lineage>
</organism>
<reference evidence="10 11" key="1">
    <citation type="submission" date="2016-09" db="EMBL/GenBank/DDBJ databases">
        <title>Extensive genetic diversity and differential bi-allelic expression allows diatom success in the polar Southern Ocean.</title>
        <authorList>
            <consortium name="DOE Joint Genome Institute"/>
            <person name="Mock T."/>
            <person name="Otillar R.P."/>
            <person name="Strauss J."/>
            <person name="Dupont C."/>
            <person name="Frickenhaus S."/>
            <person name="Maumus F."/>
            <person name="Mcmullan M."/>
            <person name="Sanges R."/>
            <person name="Schmutz J."/>
            <person name="Toseland A."/>
            <person name="Valas R."/>
            <person name="Veluchamy A."/>
            <person name="Ward B.J."/>
            <person name="Allen A."/>
            <person name="Barry K."/>
            <person name="Falciatore A."/>
            <person name="Ferrante M."/>
            <person name="Fortunato A.E."/>
            <person name="Gloeckner G."/>
            <person name="Gruber A."/>
            <person name="Hipkin R."/>
            <person name="Janech M."/>
            <person name="Kroth P."/>
            <person name="Leese F."/>
            <person name="Lindquist E."/>
            <person name="Lyon B.R."/>
            <person name="Martin J."/>
            <person name="Mayer C."/>
            <person name="Parker M."/>
            <person name="Quesneville H."/>
            <person name="Raymond J."/>
            <person name="Uhlig C."/>
            <person name="Valentin K.U."/>
            <person name="Worden A.Z."/>
            <person name="Armbrust E.V."/>
            <person name="Bowler C."/>
            <person name="Green B."/>
            <person name="Moulton V."/>
            <person name="Van Oosterhout C."/>
            <person name="Grigoriev I."/>
        </authorList>
    </citation>
    <scope>NUCLEOTIDE SEQUENCE [LARGE SCALE GENOMIC DNA]</scope>
    <source>
        <strain evidence="10 11">CCMP1102</strain>
    </source>
</reference>
<feature type="compositionally biased region" description="Basic and acidic residues" evidence="8">
    <location>
        <begin position="57"/>
        <end position="69"/>
    </location>
</feature>
<dbReference type="InterPro" id="IPR002921">
    <property type="entry name" value="Fungal_lipase-type"/>
</dbReference>
<feature type="compositionally biased region" description="Low complexity" evidence="8">
    <location>
        <begin position="311"/>
        <end position="323"/>
    </location>
</feature>
<dbReference type="KEGG" id="fcy:FRACYDRAFT_242273"/>
<feature type="region of interest" description="Disordered" evidence="8">
    <location>
        <begin position="35"/>
        <end position="77"/>
    </location>
</feature>
<evidence type="ECO:0000256" key="8">
    <source>
        <dbReference type="SAM" id="MobiDB-lite"/>
    </source>
</evidence>
<dbReference type="PANTHER" id="PTHR31403:SF7">
    <property type="entry name" value="PHOSPHOLIPASE A1-IGAMMA3, CHLOROPLASTIC"/>
    <property type="match status" value="1"/>
</dbReference>
<evidence type="ECO:0000256" key="4">
    <source>
        <dbReference type="ARBA" id="ARBA00022801"/>
    </source>
</evidence>
<proteinExistence type="predicted"/>
<evidence type="ECO:0000256" key="2">
    <source>
        <dbReference type="ARBA" id="ARBA00022528"/>
    </source>
</evidence>
<dbReference type="Gene3D" id="3.40.50.1820">
    <property type="entry name" value="alpha/beta hydrolase"/>
    <property type="match status" value="2"/>
</dbReference>
<feature type="compositionally biased region" description="Acidic residues" evidence="8">
    <location>
        <begin position="394"/>
        <end position="407"/>
    </location>
</feature>
<keyword evidence="2" id="KW-0150">Chloroplast</keyword>
<dbReference type="GO" id="GO:0009507">
    <property type="term" value="C:chloroplast"/>
    <property type="evidence" value="ECO:0007669"/>
    <property type="project" value="UniProtKB-SubCell"/>
</dbReference>
<comment type="subcellular location">
    <subcellularLocation>
        <location evidence="1">Plastid</location>
        <location evidence="1">Chloroplast</location>
    </subcellularLocation>
</comment>
<feature type="region of interest" description="Disordered" evidence="8">
    <location>
        <begin position="180"/>
        <end position="202"/>
    </location>
</feature>
<feature type="compositionally biased region" description="Low complexity" evidence="8">
    <location>
        <begin position="38"/>
        <end position="56"/>
    </location>
</feature>
<evidence type="ECO:0000256" key="6">
    <source>
        <dbReference type="ARBA" id="ARBA00022963"/>
    </source>
</evidence>
<keyword evidence="5" id="KW-0809">Transit peptide</keyword>
<feature type="domain" description="Fungal lipase-type" evidence="9">
    <location>
        <begin position="432"/>
        <end position="525"/>
    </location>
</feature>
<feature type="region of interest" description="Disordered" evidence="8">
    <location>
        <begin position="376"/>
        <end position="431"/>
    </location>
</feature>
<evidence type="ECO:0000313" key="11">
    <source>
        <dbReference type="Proteomes" id="UP000095751"/>
    </source>
</evidence>
<dbReference type="InParanoid" id="A0A1E7F715"/>
<evidence type="ECO:0000256" key="1">
    <source>
        <dbReference type="ARBA" id="ARBA00004229"/>
    </source>
</evidence>
<protein>
    <submittedName>
        <fullName evidence="10">Alpha/beta-hydrolase</fullName>
    </submittedName>
</protein>
<dbReference type="Pfam" id="PF01764">
    <property type="entry name" value="Lipase_3"/>
    <property type="match status" value="1"/>
</dbReference>
<feature type="region of interest" description="Disordered" evidence="8">
    <location>
        <begin position="311"/>
        <end position="334"/>
    </location>
</feature>
<dbReference type="Proteomes" id="UP000095751">
    <property type="component" value="Unassembled WGS sequence"/>
</dbReference>
<evidence type="ECO:0000256" key="5">
    <source>
        <dbReference type="ARBA" id="ARBA00022946"/>
    </source>
</evidence>
<evidence type="ECO:0000313" key="10">
    <source>
        <dbReference type="EMBL" id="OEU13919.1"/>
    </source>
</evidence>
<keyword evidence="3" id="KW-0934">Plastid</keyword>
<dbReference type="GO" id="GO:0004620">
    <property type="term" value="F:phospholipase activity"/>
    <property type="evidence" value="ECO:0007669"/>
    <property type="project" value="UniProtKB-ARBA"/>
</dbReference>
<dbReference type="AlphaFoldDB" id="A0A1E7F715"/>
<keyword evidence="4 10" id="KW-0378">Hydrolase</keyword>
<evidence type="ECO:0000256" key="7">
    <source>
        <dbReference type="ARBA" id="ARBA00023098"/>
    </source>
</evidence>
<name>A0A1E7F715_9STRA</name>
<keyword evidence="6" id="KW-0442">Lipid degradation</keyword>
<keyword evidence="11" id="KW-1185">Reference proteome</keyword>
<sequence length="660" mass="73245">MSSSSSSSSSSNSNKPDVASISSLLMNPQLMKDHIKRTTSAISSKSSSSSRGISSDTNEKKEEKNKDSSSIHLPFDPDSVDFPYDALYHEYNSNEDEDNNINLFSEIYSMAYASAAIFALADVREAAREGIIDAPEAITLPLTINAIEQAFLDNEEILKKKLKPADFAFMESLTGISNKTKEKEVIEGEEEEEKENHSDENDARKKMINMLQQCTLDYCGDDNSENDCVYLIFKNPILKRITVCFRGSITYQDWIKDAKVVVGDIPNPLSDRPDQPPTIGVHLGFKEYLYGTSRKTSISQLGAIRSSLHVSYSPSSSSVSNNEGEGEDESNNTVDDNAVIAAALKGLNLNENTKNNIFRMSLNIGLAVSKFKAGLNQSDGDDTNDINEDKNDNENDTIDEDENENENGNDINSNKIDNDDDENDKNDRGKDDKILEEIEDLLKQNEGYKLYITGHSLGGALGLLTALEAGTRFGTPALPVTFVGIANPRGGTEAFRDAITILEKESKLRCICVHGHLDLVPMIPASPPNTKKSRRFCQSGIELVLESDKFTMRYSPRADGNYIQRVGLVLRRAHKIAERHHYMTYLKDLENLAKPMSELYLNDYYNMLLDSDTFPSSEKKLTPMVVTLNGEGDDYSCKFNVDQDKEADTNDGDGDENNAT</sequence>
<dbReference type="InterPro" id="IPR029058">
    <property type="entry name" value="AB_hydrolase_fold"/>
</dbReference>
<gene>
    <name evidence="10" type="ORF">FRACYDRAFT_242273</name>
</gene>
<dbReference type="EMBL" id="KV784361">
    <property type="protein sequence ID" value="OEU13919.1"/>
    <property type="molecule type" value="Genomic_DNA"/>
</dbReference>
<dbReference type="OrthoDB" id="438440at2759"/>
<feature type="region of interest" description="Disordered" evidence="8">
    <location>
        <begin position="1"/>
        <end position="23"/>
    </location>
</feature>
<dbReference type="GO" id="GO:0016042">
    <property type="term" value="P:lipid catabolic process"/>
    <property type="evidence" value="ECO:0007669"/>
    <property type="project" value="UniProtKB-KW"/>
</dbReference>
<dbReference type="CDD" id="cd00519">
    <property type="entry name" value="Lipase_3"/>
    <property type="match status" value="1"/>
</dbReference>